<reference evidence="3" key="1">
    <citation type="submission" date="2014-12" db="EMBL/GenBank/DDBJ databases">
        <title>Insight into the proteome of Arion vulgaris.</title>
        <authorList>
            <person name="Aradska J."/>
            <person name="Bulat T."/>
            <person name="Smidak R."/>
            <person name="Sarate P."/>
            <person name="Gangsoo J."/>
            <person name="Sialana F."/>
            <person name="Bilban M."/>
            <person name="Lubec G."/>
        </authorList>
    </citation>
    <scope>NUCLEOTIDE SEQUENCE</scope>
    <source>
        <tissue evidence="3">Skin</tissue>
    </source>
</reference>
<proteinExistence type="inferred from homology"/>
<dbReference type="PANTHER" id="PTHR15895">
    <property type="entry name" value="IMMEDIATE EARLY RESPONSE GENE"/>
    <property type="match status" value="1"/>
</dbReference>
<evidence type="ECO:0000256" key="2">
    <source>
        <dbReference type="SAM" id="MobiDB-lite"/>
    </source>
</evidence>
<accession>A0A0B7BKT3</accession>
<sequence length="324" mass="35208">MSVSVSMETQRLISVSLGKIAQSRSQRGGINLHKNLLVATVLHKARTAYMMESYTYQQNLQRQKLLEQYQAQQDDRLSTGQQIEVGELNKGEVLARDSNLGHPAATPTGGEETRSDVSSETTVSCAHEQMSVEDNEVVVVHDKENSPPAVDDRHIFPDTVQVTKLSQDSHLSAATQLSQEAQLAASSCEHNSLKQQTLTSGGTTCNVLKRRRDNPSASVPDSDHPLNKIARVHNSDRSQNVTPVLSSSSYTDYSSDCSAESHSVSESSHKSDTNQITNLVSIFHSGFSGLCVASNSDLQGSSYQSELAISNSQLYTRKIATKAG</sequence>
<protein>
    <submittedName>
        <fullName evidence="3">Uncharacterized protein</fullName>
    </submittedName>
</protein>
<organism evidence="3">
    <name type="scientific">Arion vulgaris</name>
    <dbReference type="NCBI Taxonomy" id="1028688"/>
    <lineage>
        <taxon>Eukaryota</taxon>
        <taxon>Metazoa</taxon>
        <taxon>Spiralia</taxon>
        <taxon>Lophotrochozoa</taxon>
        <taxon>Mollusca</taxon>
        <taxon>Gastropoda</taxon>
        <taxon>Heterobranchia</taxon>
        <taxon>Euthyneura</taxon>
        <taxon>Panpulmonata</taxon>
        <taxon>Eupulmonata</taxon>
        <taxon>Stylommatophora</taxon>
        <taxon>Helicina</taxon>
        <taxon>Arionoidea</taxon>
        <taxon>Arionidae</taxon>
        <taxon>Arion</taxon>
    </lineage>
</organism>
<feature type="region of interest" description="Disordered" evidence="2">
    <location>
        <begin position="205"/>
        <end position="247"/>
    </location>
</feature>
<name>A0A0B7BKT3_9EUPU</name>
<dbReference type="InterPro" id="IPR008653">
    <property type="entry name" value="IER"/>
</dbReference>
<comment type="similarity">
    <text evidence="1">Belongs to the IER family.</text>
</comment>
<feature type="region of interest" description="Disordered" evidence="2">
    <location>
        <begin position="95"/>
        <end position="120"/>
    </location>
</feature>
<evidence type="ECO:0000256" key="1">
    <source>
        <dbReference type="ARBA" id="ARBA00006186"/>
    </source>
</evidence>
<evidence type="ECO:0000313" key="3">
    <source>
        <dbReference type="EMBL" id="CEK93558.1"/>
    </source>
</evidence>
<dbReference type="Pfam" id="PF05760">
    <property type="entry name" value="IER"/>
    <property type="match status" value="1"/>
</dbReference>
<dbReference type="EMBL" id="HACG01046693">
    <property type="protein sequence ID" value="CEK93558.1"/>
    <property type="molecule type" value="Transcribed_RNA"/>
</dbReference>
<gene>
    <name evidence="3" type="primary">ORF195983</name>
</gene>
<dbReference type="AlphaFoldDB" id="A0A0B7BKT3"/>